<keyword evidence="3" id="KW-1185">Reference proteome</keyword>
<evidence type="ECO:0000313" key="3">
    <source>
        <dbReference type="Proteomes" id="UP000682802"/>
    </source>
</evidence>
<dbReference type="EMBL" id="CP076128">
    <property type="protein sequence ID" value="QWG08718.1"/>
    <property type="molecule type" value="Genomic_DNA"/>
</dbReference>
<dbReference type="PROSITE" id="PS51257">
    <property type="entry name" value="PROKAR_LIPOPROTEIN"/>
    <property type="match status" value="1"/>
</dbReference>
<dbReference type="Proteomes" id="UP000682802">
    <property type="component" value="Chromosome 1"/>
</dbReference>
<dbReference type="RefSeq" id="WP_144072631.1">
    <property type="nucleotide sequence ID" value="NZ_CP076128.1"/>
</dbReference>
<proteinExistence type="predicted"/>
<accession>A0ABX8GZ75</accession>
<feature type="compositionally biased region" description="Low complexity" evidence="1">
    <location>
        <begin position="64"/>
        <end position="73"/>
    </location>
</feature>
<protein>
    <recommendedName>
        <fullName evidence="4">Lipoprotein</fullName>
    </recommendedName>
</protein>
<reference evidence="2 3" key="1">
    <citation type="submission" date="2021-05" db="EMBL/GenBank/DDBJ databases">
        <title>Comparative genomic studies on the polysaccharide-degrading batcterial strains of the Flammeovirga genus.</title>
        <authorList>
            <person name="Zewei F."/>
            <person name="Zheng Z."/>
            <person name="Yu L."/>
            <person name="Ruyue G."/>
            <person name="Yanhong M."/>
            <person name="Yuanyuan C."/>
            <person name="Jingyan G."/>
            <person name="Wenjun H."/>
        </authorList>
    </citation>
    <scope>NUCLEOTIDE SEQUENCE [LARGE SCALE GENOMIC DNA]</scope>
    <source>
        <strain evidence="2 3">YS10</strain>
    </source>
</reference>
<feature type="region of interest" description="Disordered" evidence="1">
    <location>
        <begin position="19"/>
        <end position="77"/>
    </location>
</feature>
<evidence type="ECO:0000313" key="2">
    <source>
        <dbReference type="EMBL" id="QWG08718.1"/>
    </source>
</evidence>
<name>A0ABX8GZ75_9BACT</name>
<evidence type="ECO:0000256" key="1">
    <source>
        <dbReference type="SAM" id="MobiDB-lite"/>
    </source>
</evidence>
<organism evidence="2 3">
    <name type="scientific">Flammeovirga kamogawensis</name>
    <dbReference type="NCBI Taxonomy" id="373891"/>
    <lineage>
        <taxon>Bacteria</taxon>
        <taxon>Pseudomonadati</taxon>
        <taxon>Bacteroidota</taxon>
        <taxon>Cytophagia</taxon>
        <taxon>Cytophagales</taxon>
        <taxon>Flammeovirgaceae</taxon>
        <taxon>Flammeovirga</taxon>
    </lineage>
</organism>
<evidence type="ECO:0008006" key="4">
    <source>
        <dbReference type="Google" id="ProtNLM"/>
    </source>
</evidence>
<gene>
    <name evidence="2" type="ORF">KM029_07205</name>
</gene>
<sequence length="196" mass="22134">MKNLLILLLASFSFFSCSDKEDPQPTIKEVVKKNNKKDTTVDLAKKEKATGDTSKTKKEESKKTPTSTQTSISNKKKVTHSSGKSIFIDPLLKISASELDHYFTLKNSIAKLVKEHDGFNSKSKLAKENAKVINKELIELRAKKAPKIDIDAKVKEYKQEVNNMINYASKTGYLKRRIYKAQKDLDGIITTYSITE</sequence>
<feature type="compositionally biased region" description="Basic and acidic residues" evidence="1">
    <location>
        <begin position="19"/>
        <end position="63"/>
    </location>
</feature>